<sequence length="235" mass="26910">MKEIIEINNLCFAYKEDTILNKINLKINQGDFAAFIGPNGSGKSTLLKLITGSLKPMQGQIKLFNTPVEEFNDWAKVGYVSQKVRSFNDSFPATVREIIGASLYRKMGFFKLLTNKLENEIDRVLDLVGMLDYKARQIGNLSGGQQQRIFIARILINQPEIILLDEPLVGLDIKAQEEFYRLLNNLSQELDITIVMISHDIHVISNQADKIVCFKKGQVFTHQAENFNYNDYFRR</sequence>
<dbReference type="eggNOG" id="COG1121">
    <property type="taxonomic scope" value="Bacteria"/>
</dbReference>
<reference evidence="7" key="1">
    <citation type="submission" date="2012-02" db="EMBL/GenBank/DDBJ databases">
        <title>The complete genome of Halobacteroides halobius DSM 5150.</title>
        <authorList>
            <person name="Lucas S."/>
            <person name="Copeland A."/>
            <person name="Lapidus A."/>
            <person name="Glavina del Rio T."/>
            <person name="Dalin E."/>
            <person name="Tice H."/>
            <person name="Bruce D."/>
            <person name="Goodwin L."/>
            <person name="Pitluck S."/>
            <person name="Peters L."/>
            <person name="Mikhailova N."/>
            <person name="Gu W."/>
            <person name="Kyrpides N."/>
            <person name="Mavromatis K."/>
            <person name="Ivanova N."/>
            <person name="Brettin T."/>
            <person name="Detter J.C."/>
            <person name="Han C."/>
            <person name="Larimer F."/>
            <person name="Land M."/>
            <person name="Hauser L."/>
            <person name="Markowitz V."/>
            <person name="Cheng J.-F."/>
            <person name="Hugenholtz P."/>
            <person name="Woyke T."/>
            <person name="Wu D."/>
            <person name="Tindall B."/>
            <person name="Pomrenke H."/>
            <person name="Brambilla E."/>
            <person name="Klenk H.-P."/>
            <person name="Eisen J.A."/>
        </authorList>
    </citation>
    <scope>NUCLEOTIDE SEQUENCE [LARGE SCALE GENOMIC DNA]</scope>
    <source>
        <strain evidence="7">ATCC 35273 / DSM 5150 / MD-1</strain>
    </source>
</reference>
<dbReference type="InterPro" id="IPR050153">
    <property type="entry name" value="Metal_Ion_Import_ABC"/>
</dbReference>
<dbReference type="PROSITE" id="PS00211">
    <property type="entry name" value="ABC_TRANSPORTER_1"/>
    <property type="match status" value="1"/>
</dbReference>
<dbReference type="PROSITE" id="PS50893">
    <property type="entry name" value="ABC_TRANSPORTER_2"/>
    <property type="match status" value="1"/>
</dbReference>
<protein>
    <submittedName>
        <fullName evidence="6">ATPase component of Mn/Zn ABC-type transporter</fullName>
    </submittedName>
</protein>
<dbReference type="InterPro" id="IPR027417">
    <property type="entry name" value="P-loop_NTPase"/>
</dbReference>
<gene>
    <name evidence="6" type="ordered locus">Halha_1633</name>
</gene>
<dbReference type="OrthoDB" id="9806726at2"/>
<dbReference type="PANTHER" id="PTHR42734">
    <property type="entry name" value="METAL TRANSPORT SYSTEM ATP-BINDING PROTEIN TM_0124-RELATED"/>
    <property type="match status" value="1"/>
</dbReference>
<feature type="domain" description="ABC transporter" evidence="5">
    <location>
        <begin position="5"/>
        <end position="232"/>
    </location>
</feature>
<dbReference type="InterPro" id="IPR017871">
    <property type="entry name" value="ABC_transporter-like_CS"/>
</dbReference>
<comment type="similarity">
    <text evidence="1">Belongs to the ABC transporter superfamily.</text>
</comment>
<dbReference type="InterPro" id="IPR003593">
    <property type="entry name" value="AAA+_ATPase"/>
</dbReference>
<dbReference type="InterPro" id="IPR003439">
    <property type="entry name" value="ABC_transporter-like_ATP-bd"/>
</dbReference>
<keyword evidence="2" id="KW-0813">Transport</keyword>
<dbReference type="KEGG" id="hhl:Halha_1633"/>
<dbReference type="RefSeq" id="WP_015327287.1">
    <property type="nucleotide sequence ID" value="NC_019978.1"/>
</dbReference>
<dbReference type="HOGENOM" id="CLU_000604_1_11_9"/>
<dbReference type="SMART" id="SM00382">
    <property type="entry name" value="AAA"/>
    <property type="match status" value="1"/>
</dbReference>
<dbReference type="FunFam" id="3.40.50.300:FF:000134">
    <property type="entry name" value="Iron-enterobactin ABC transporter ATP-binding protein"/>
    <property type="match status" value="1"/>
</dbReference>
<dbReference type="AlphaFoldDB" id="L0K975"/>
<evidence type="ECO:0000313" key="6">
    <source>
        <dbReference type="EMBL" id="AGB41571.1"/>
    </source>
</evidence>
<dbReference type="Gene3D" id="3.40.50.300">
    <property type="entry name" value="P-loop containing nucleotide triphosphate hydrolases"/>
    <property type="match status" value="1"/>
</dbReference>
<proteinExistence type="inferred from homology"/>
<evidence type="ECO:0000256" key="4">
    <source>
        <dbReference type="ARBA" id="ARBA00022840"/>
    </source>
</evidence>
<keyword evidence="7" id="KW-1185">Reference proteome</keyword>
<evidence type="ECO:0000256" key="3">
    <source>
        <dbReference type="ARBA" id="ARBA00022741"/>
    </source>
</evidence>
<dbReference type="Proteomes" id="UP000010880">
    <property type="component" value="Chromosome"/>
</dbReference>
<dbReference type="STRING" id="748449.Halha_1633"/>
<keyword evidence="4" id="KW-0067">ATP-binding</keyword>
<keyword evidence="3" id="KW-0547">Nucleotide-binding</keyword>
<evidence type="ECO:0000313" key="7">
    <source>
        <dbReference type="Proteomes" id="UP000010880"/>
    </source>
</evidence>
<dbReference type="CDD" id="cd03235">
    <property type="entry name" value="ABC_Metallic_Cations"/>
    <property type="match status" value="1"/>
</dbReference>
<dbReference type="GO" id="GO:0005524">
    <property type="term" value="F:ATP binding"/>
    <property type="evidence" value="ECO:0007669"/>
    <property type="project" value="UniProtKB-KW"/>
</dbReference>
<accession>L0K975</accession>
<evidence type="ECO:0000256" key="2">
    <source>
        <dbReference type="ARBA" id="ARBA00022448"/>
    </source>
</evidence>
<name>L0K975_HALHC</name>
<evidence type="ECO:0000259" key="5">
    <source>
        <dbReference type="PROSITE" id="PS50893"/>
    </source>
</evidence>
<dbReference type="Pfam" id="PF00005">
    <property type="entry name" value="ABC_tran"/>
    <property type="match status" value="1"/>
</dbReference>
<dbReference type="SUPFAM" id="SSF52540">
    <property type="entry name" value="P-loop containing nucleoside triphosphate hydrolases"/>
    <property type="match status" value="1"/>
</dbReference>
<organism evidence="6 7">
    <name type="scientific">Halobacteroides halobius (strain ATCC 35273 / DSM 5150 / MD-1)</name>
    <dbReference type="NCBI Taxonomy" id="748449"/>
    <lineage>
        <taxon>Bacteria</taxon>
        <taxon>Bacillati</taxon>
        <taxon>Bacillota</taxon>
        <taxon>Clostridia</taxon>
        <taxon>Halanaerobiales</taxon>
        <taxon>Halobacteroidaceae</taxon>
        <taxon>Halobacteroides</taxon>
    </lineage>
</organism>
<dbReference type="PANTHER" id="PTHR42734:SF17">
    <property type="entry name" value="METAL TRANSPORT SYSTEM ATP-BINDING PROTEIN TM_0124-RELATED"/>
    <property type="match status" value="1"/>
</dbReference>
<dbReference type="GO" id="GO:0016887">
    <property type="term" value="F:ATP hydrolysis activity"/>
    <property type="evidence" value="ECO:0007669"/>
    <property type="project" value="InterPro"/>
</dbReference>
<dbReference type="EMBL" id="CP003359">
    <property type="protein sequence ID" value="AGB41571.1"/>
    <property type="molecule type" value="Genomic_DNA"/>
</dbReference>
<evidence type="ECO:0000256" key="1">
    <source>
        <dbReference type="ARBA" id="ARBA00005417"/>
    </source>
</evidence>